<keyword evidence="1" id="KW-0812">Transmembrane</keyword>
<feature type="transmembrane region" description="Helical" evidence="1">
    <location>
        <begin position="82"/>
        <end position="99"/>
    </location>
</feature>
<organism evidence="3 4">
    <name type="scientific">Candidatus Curtissbacteria bacterium RIFCSPLOWO2_12_FULL_38_9</name>
    <dbReference type="NCBI Taxonomy" id="1797735"/>
    <lineage>
        <taxon>Bacteria</taxon>
        <taxon>Candidatus Curtissiibacteriota</taxon>
    </lineage>
</organism>
<dbReference type="EMBL" id="MFBY01000030">
    <property type="protein sequence ID" value="OGE13488.1"/>
    <property type="molecule type" value="Genomic_DNA"/>
</dbReference>
<evidence type="ECO:0000313" key="4">
    <source>
        <dbReference type="Proteomes" id="UP000177300"/>
    </source>
</evidence>
<sequence>MTSKTNIDKYTYYFLFFLLVLHIILLANTKFTLWPEMVVYPYLLNNNFLLYKDIINPYPPALSYFLGHFSKIFGYYPLPYELFTWAVVILTDILVFILATKITKRFFLGLLSASFFIIFSIPFGINGLWFDIIQTPFILLSIYFFYKFLKDDKTKHLSWSFLLLFVAIFIKQQVAWLMPWYLFFMINCKKFNLAHDFKKILPMLILVTLVSAMHLLFFYKIGTLNEFLFWNINFPLLQASKSPGYILLPTFRQTLVVLSAFLIFLPVLFLKEKHHRFLLFTTVFLILFAYPRFDYFHLIPFLAVISLIVGQVVENFSKISLAVKTVSILSLVFLGSFAARFYLNNWTAEVRFFEREIFDSAVFISNYVPKEEKVYIQNGPDQLLVLSQRLPPKPWADEFSWYLEIGGMQDEIIQGIRMEQTKFIVFKPYEDGGKYTLGSYRPKKIADLIDKDYENMMQISQTLWLKLKYED</sequence>
<feature type="transmembrane region" description="Helical" evidence="1">
    <location>
        <begin position="161"/>
        <end position="183"/>
    </location>
</feature>
<keyword evidence="1" id="KW-1133">Transmembrane helix</keyword>
<feature type="transmembrane region" description="Helical" evidence="1">
    <location>
        <begin position="245"/>
        <end position="268"/>
    </location>
</feature>
<proteinExistence type="predicted"/>
<protein>
    <recommendedName>
        <fullName evidence="2">Glycosyltransferase RgtA/B/C/D-like domain-containing protein</fullName>
    </recommendedName>
</protein>
<evidence type="ECO:0000256" key="1">
    <source>
        <dbReference type="SAM" id="Phobius"/>
    </source>
</evidence>
<name>A0A1F5IAS2_9BACT</name>
<accession>A0A1F5IAS2</accession>
<reference evidence="3 4" key="1">
    <citation type="journal article" date="2016" name="Nat. Commun.">
        <title>Thousands of microbial genomes shed light on interconnected biogeochemical processes in an aquifer system.</title>
        <authorList>
            <person name="Anantharaman K."/>
            <person name="Brown C.T."/>
            <person name="Hug L.A."/>
            <person name="Sharon I."/>
            <person name="Castelle C.J."/>
            <person name="Probst A.J."/>
            <person name="Thomas B.C."/>
            <person name="Singh A."/>
            <person name="Wilkins M.J."/>
            <person name="Karaoz U."/>
            <person name="Brodie E.L."/>
            <person name="Williams K.H."/>
            <person name="Hubbard S.S."/>
            <person name="Banfield J.F."/>
        </authorList>
    </citation>
    <scope>NUCLEOTIDE SEQUENCE [LARGE SCALE GENOMIC DNA]</scope>
</reference>
<feature type="transmembrane region" description="Helical" evidence="1">
    <location>
        <begin position="319"/>
        <end position="343"/>
    </location>
</feature>
<comment type="caution">
    <text evidence="3">The sequence shown here is derived from an EMBL/GenBank/DDBJ whole genome shotgun (WGS) entry which is preliminary data.</text>
</comment>
<feature type="transmembrane region" description="Helical" evidence="1">
    <location>
        <begin position="12"/>
        <end position="34"/>
    </location>
</feature>
<dbReference type="InterPro" id="IPR038731">
    <property type="entry name" value="RgtA/B/C-like"/>
</dbReference>
<feature type="transmembrane region" description="Helical" evidence="1">
    <location>
        <begin position="131"/>
        <end position="149"/>
    </location>
</feature>
<evidence type="ECO:0000313" key="3">
    <source>
        <dbReference type="EMBL" id="OGE13488.1"/>
    </source>
</evidence>
<feature type="transmembrane region" description="Helical" evidence="1">
    <location>
        <begin position="274"/>
        <end position="290"/>
    </location>
</feature>
<dbReference type="AlphaFoldDB" id="A0A1F5IAS2"/>
<dbReference type="Proteomes" id="UP000177300">
    <property type="component" value="Unassembled WGS sequence"/>
</dbReference>
<feature type="transmembrane region" description="Helical" evidence="1">
    <location>
        <begin position="203"/>
        <end position="224"/>
    </location>
</feature>
<dbReference type="Pfam" id="PF13231">
    <property type="entry name" value="PMT_2"/>
    <property type="match status" value="1"/>
</dbReference>
<feature type="domain" description="Glycosyltransferase RgtA/B/C/D-like" evidence="2">
    <location>
        <begin position="59"/>
        <end position="210"/>
    </location>
</feature>
<evidence type="ECO:0000259" key="2">
    <source>
        <dbReference type="Pfam" id="PF13231"/>
    </source>
</evidence>
<gene>
    <name evidence="3" type="ORF">A3G14_04200</name>
</gene>
<keyword evidence="1" id="KW-0472">Membrane</keyword>
<feature type="transmembrane region" description="Helical" evidence="1">
    <location>
        <begin position="106"/>
        <end position="125"/>
    </location>
</feature>